<organism evidence="2 3">
    <name type="scientific">Parelaphostrongylus tenuis</name>
    <name type="common">Meningeal worm</name>
    <dbReference type="NCBI Taxonomy" id="148309"/>
    <lineage>
        <taxon>Eukaryota</taxon>
        <taxon>Metazoa</taxon>
        <taxon>Ecdysozoa</taxon>
        <taxon>Nematoda</taxon>
        <taxon>Chromadorea</taxon>
        <taxon>Rhabditida</taxon>
        <taxon>Rhabditina</taxon>
        <taxon>Rhabditomorpha</taxon>
        <taxon>Strongyloidea</taxon>
        <taxon>Metastrongylidae</taxon>
        <taxon>Parelaphostrongylus</taxon>
    </lineage>
</organism>
<evidence type="ECO:0000313" key="2">
    <source>
        <dbReference type="EMBL" id="KAJ1375046.1"/>
    </source>
</evidence>
<name>A0AAD5RF77_PARTN</name>
<evidence type="ECO:0000256" key="1">
    <source>
        <dbReference type="SAM" id="MobiDB-lite"/>
    </source>
</evidence>
<sequence length="264" mass="27260">MTNNNGIVVFVFGSLPPDLTGPSFFPDFPPCVNLPPHSPDSIVCLSVVPKLAKASRGRKMKSPGVLADGGTAPVKRGASQTPSPAPLKTSRIESDTMPFRNGIIGIAKSDTSATCTPGFPLSVVTPPGGAAHQTPRTPLSTDSKIQTTSAESTHPSDPGHRTSSATPSGSGGTGNPASTLFVNTSSSSLLTQAGLLSHQLATSQQLGVDPFRLLHNPQLAASLSAAAAAGNPFFSSNNSATIPLLHMLQQQQQQQQQQQVRVVV</sequence>
<feature type="region of interest" description="Disordered" evidence="1">
    <location>
        <begin position="118"/>
        <end position="180"/>
    </location>
</feature>
<keyword evidence="3" id="KW-1185">Reference proteome</keyword>
<feature type="region of interest" description="Disordered" evidence="1">
    <location>
        <begin position="59"/>
        <end position="93"/>
    </location>
</feature>
<reference evidence="2" key="1">
    <citation type="submission" date="2021-06" db="EMBL/GenBank/DDBJ databases">
        <title>Parelaphostrongylus tenuis whole genome reference sequence.</title>
        <authorList>
            <person name="Garwood T.J."/>
            <person name="Larsen P.A."/>
            <person name="Fountain-Jones N.M."/>
            <person name="Garbe J.R."/>
            <person name="Macchietto M.G."/>
            <person name="Kania S.A."/>
            <person name="Gerhold R.W."/>
            <person name="Richards J.E."/>
            <person name="Wolf T.M."/>
        </authorList>
    </citation>
    <scope>NUCLEOTIDE SEQUENCE</scope>
    <source>
        <strain evidence="2">MNPRO001-30</strain>
        <tissue evidence="2">Meninges</tissue>
    </source>
</reference>
<evidence type="ECO:0000313" key="3">
    <source>
        <dbReference type="Proteomes" id="UP001196413"/>
    </source>
</evidence>
<accession>A0AAD5RF77</accession>
<dbReference type="AlphaFoldDB" id="A0AAD5RF77"/>
<protein>
    <submittedName>
        <fullName evidence="2">Uncharacterized protein</fullName>
    </submittedName>
</protein>
<dbReference type="EMBL" id="JAHQIW010007503">
    <property type="protein sequence ID" value="KAJ1375046.1"/>
    <property type="molecule type" value="Genomic_DNA"/>
</dbReference>
<dbReference type="Proteomes" id="UP001196413">
    <property type="component" value="Unassembled WGS sequence"/>
</dbReference>
<gene>
    <name evidence="2" type="ORF">KIN20_038272</name>
</gene>
<comment type="caution">
    <text evidence="2">The sequence shown here is derived from an EMBL/GenBank/DDBJ whole genome shotgun (WGS) entry which is preliminary data.</text>
</comment>
<feature type="compositionally biased region" description="Polar residues" evidence="1">
    <location>
        <begin position="134"/>
        <end position="155"/>
    </location>
</feature>
<proteinExistence type="predicted"/>